<dbReference type="AlphaFoldDB" id="A0A7J5ZCI0"/>
<protein>
    <submittedName>
        <fullName evidence="2">Uncharacterized protein</fullName>
    </submittedName>
</protein>
<feature type="region of interest" description="Disordered" evidence="1">
    <location>
        <begin position="1"/>
        <end position="22"/>
    </location>
</feature>
<gene>
    <name evidence="2" type="ORF">F7725_021913</name>
</gene>
<name>A0A7J5ZCI0_DISMA</name>
<reference evidence="2 3" key="1">
    <citation type="submission" date="2020-03" db="EMBL/GenBank/DDBJ databases">
        <title>Dissostichus mawsoni Genome sequencing and assembly.</title>
        <authorList>
            <person name="Park H."/>
        </authorList>
    </citation>
    <scope>NUCLEOTIDE SEQUENCE [LARGE SCALE GENOMIC DNA]</scope>
    <source>
        <strain evidence="2">DM0001</strain>
        <tissue evidence="2">Muscle</tissue>
    </source>
</reference>
<organism evidence="2 3">
    <name type="scientific">Dissostichus mawsoni</name>
    <name type="common">Antarctic cod</name>
    <dbReference type="NCBI Taxonomy" id="36200"/>
    <lineage>
        <taxon>Eukaryota</taxon>
        <taxon>Metazoa</taxon>
        <taxon>Chordata</taxon>
        <taxon>Craniata</taxon>
        <taxon>Vertebrata</taxon>
        <taxon>Euteleostomi</taxon>
        <taxon>Actinopterygii</taxon>
        <taxon>Neopterygii</taxon>
        <taxon>Teleostei</taxon>
        <taxon>Neoteleostei</taxon>
        <taxon>Acanthomorphata</taxon>
        <taxon>Eupercaria</taxon>
        <taxon>Perciformes</taxon>
        <taxon>Notothenioidei</taxon>
        <taxon>Nototheniidae</taxon>
        <taxon>Dissostichus</taxon>
    </lineage>
</organism>
<sequence length="198" mass="21780">MRPWAEGRVDGGRKKGGRGGGWTAIDPATGCQERWQGLRVGSHEAESRGAPVAEPPPDLPRLYLHAAAATHHFSKLMNSHAPQGDVSVAKSLLGANVTAGSPAITPSFPPPIPEYKAAEYIMQIIRLETNTSSAFPQRKRLPSLMSRKRFSDSLPPLLVTLPHFFSFFLIHRAVFHSLCFHFFTSALPVFLECSDKHE</sequence>
<evidence type="ECO:0000313" key="2">
    <source>
        <dbReference type="EMBL" id="KAF3859514.1"/>
    </source>
</evidence>
<comment type="caution">
    <text evidence="2">The sequence shown here is derived from an EMBL/GenBank/DDBJ whole genome shotgun (WGS) entry which is preliminary data.</text>
</comment>
<evidence type="ECO:0000313" key="3">
    <source>
        <dbReference type="Proteomes" id="UP000518266"/>
    </source>
</evidence>
<dbReference type="EMBL" id="JAAKFY010000003">
    <property type="protein sequence ID" value="KAF3859514.1"/>
    <property type="molecule type" value="Genomic_DNA"/>
</dbReference>
<dbReference type="Proteomes" id="UP000518266">
    <property type="component" value="Unassembled WGS sequence"/>
</dbReference>
<accession>A0A7J5ZCI0</accession>
<keyword evidence="3" id="KW-1185">Reference proteome</keyword>
<evidence type="ECO:0000256" key="1">
    <source>
        <dbReference type="SAM" id="MobiDB-lite"/>
    </source>
</evidence>
<proteinExistence type="predicted"/>
<feature type="compositionally biased region" description="Basic and acidic residues" evidence="1">
    <location>
        <begin position="1"/>
        <end position="13"/>
    </location>
</feature>